<keyword evidence="2" id="KW-0808">Transferase</keyword>
<keyword evidence="1 5" id="KW-0696">RNA-directed RNA polymerase</keyword>
<keyword evidence="3" id="KW-0548">Nucleotidyltransferase</keyword>
<dbReference type="RefSeq" id="YP_010798417.1">
    <property type="nucleotide sequence ID" value="NC_076447.1"/>
</dbReference>
<protein>
    <submittedName>
        <fullName evidence="5">Putative RNA-dependent RNA polymerase</fullName>
    </submittedName>
</protein>
<dbReference type="Pfam" id="PF05919">
    <property type="entry name" value="Mitovir_RNA_pol"/>
    <property type="match status" value="1"/>
</dbReference>
<dbReference type="GO" id="GO:0003968">
    <property type="term" value="F:RNA-directed RNA polymerase activity"/>
    <property type="evidence" value="ECO:0007669"/>
    <property type="project" value="UniProtKB-KW"/>
</dbReference>
<dbReference type="SUPFAM" id="SSF56672">
    <property type="entry name" value="DNA/RNA polymerases"/>
    <property type="match status" value="1"/>
</dbReference>
<dbReference type="InterPro" id="IPR008686">
    <property type="entry name" value="RNA_pol_mitovir"/>
</dbReference>
<accession>A0A6G9EME3</accession>
<dbReference type="CDD" id="cd23183">
    <property type="entry name" value="ps-ssRNAv_Botourmiaviridae_RdRp"/>
    <property type="match status" value="1"/>
</dbReference>
<organism evidence="5 6">
    <name type="scientific">Phoma matteucciicola ourmia-like virus 1</name>
    <dbReference type="NCBI Taxonomy" id="2718722"/>
    <lineage>
        <taxon>Viruses</taxon>
        <taxon>Riboviria</taxon>
        <taxon>Orthornavirae</taxon>
        <taxon>Lenarviricota</taxon>
        <taxon>Miaviricetes</taxon>
        <taxon>Ourlivirales</taxon>
        <taxon>Botourmiaviridae</taxon>
        <taxon>Penoulivirus</taxon>
        <taxon>Penoulivirus phomae</taxon>
        <taxon>Phoma penoulivirus</taxon>
    </lineage>
</organism>
<dbReference type="GeneID" id="80536606"/>
<reference evidence="5" key="1">
    <citation type="journal article" date="2020" name="Viruses">
        <title>Molecular Characterization of a Novel Ourmia-Like Virus Infecting Phoma matteucciicola.</title>
        <authorList>
            <person name="Zhou J."/>
            <person name="Wang Y."/>
            <person name="Liang X."/>
            <person name="Xie C."/>
            <person name="Liu W."/>
            <person name="Miao W."/>
            <person name="Kang Z."/>
            <person name="Zheng L."/>
        </authorList>
    </citation>
    <scope>NUCLEOTIDE SEQUENCE</scope>
    <source>
        <strain evidence="5">LG915-1</strain>
    </source>
</reference>
<evidence type="ECO:0000256" key="1">
    <source>
        <dbReference type="ARBA" id="ARBA00022484"/>
    </source>
</evidence>
<proteinExistence type="predicted"/>
<evidence type="ECO:0000256" key="3">
    <source>
        <dbReference type="ARBA" id="ARBA00022695"/>
    </source>
</evidence>
<evidence type="ECO:0000313" key="6">
    <source>
        <dbReference type="Proteomes" id="UP000680841"/>
    </source>
</evidence>
<dbReference type="InterPro" id="IPR043502">
    <property type="entry name" value="DNA/RNA_pol_sf"/>
</dbReference>
<sequence>MKMTINPYAVLFNLEGDSLHSVPPVEGPCGATQGSNSPQDSRCNGRVVPSVLALGQQGIPCFGRGRKVACNAAGRTKYQHRGCFPGGATVQNYPSAPYWIDPDPCPAIASATARRRRRMETRREKSGEPARNVKSPASCARGGELRRKAQKIVRLLEVEQSLKAEKPLPSDFVCGSLRAKVRSMYGAELTQVQLLSIKTSAMAESQPCPYCENLQLEGKMENWIKARYRSEEVDVEHLARFAKAFAENVPAGWNRRKGNFPYVPNGAATLDNKRSEGGNWNTAGFSSECRASHVFTKGKWRLVTMYSSHNVAVLTPLHNSLYSYLKGRSWLLVGNPTSERLDHMQKGCAGQEWLSFDYEAATDNIKTAYVQRAVEILIDKGEGLEDDEIRCLRVLGELSLGDGVTESGQPMGSPMSFPVLCLINKTVVDLALTELLCRGEISFKEWTSHRCLINGDDLLTKSTSSGSLPEAIFRQGSAVGLRANWDKTLADPEYGEINSTVFKNCAWQKKTNVSALWMAAEVTDVLGYALESTTTKRGFLTVVKNNVTRLARQKIKTSVSLPWELRESILACRKLKKALCSTPASKPPKETNLFPVVVKPEGYDLSRQEEVEATLERVRAVRERELFRGLPAERRKNAKLRKRMPVDEPKDGSFRKKKGLLAILKPKRPREEESTLLIFALRWERKRKEELLAAEGDVVSHTIVSDLSRIGAFVDEIRTFKEQRKCQRGPIAQRPPGCLSSRDDGYVSLADV</sequence>
<keyword evidence="6" id="KW-1185">Reference proteome</keyword>
<dbReference type="KEGG" id="vg:80536606"/>
<name>A0A6G9EME3_9VIRU</name>
<dbReference type="EMBL" id="MN473199">
    <property type="protein sequence ID" value="QIP68359.1"/>
    <property type="molecule type" value="Genomic_RNA"/>
</dbReference>
<feature type="region of interest" description="Disordered" evidence="4">
    <location>
        <begin position="727"/>
        <end position="752"/>
    </location>
</feature>
<evidence type="ECO:0000313" key="5">
    <source>
        <dbReference type="EMBL" id="QIP68359.1"/>
    </source>
</evidence>
<evidence type="ECO:0000256" key="2">
    <source>
        <dbReference type="ARBA" id="ARBA00022679"/>
    </source>
</evidence>
<dbReference type="Proteomes" id="UP000680841">
    <property type="component" value="Segment"/>
</dbReference>
<feature type="region of interest" description="Disordered" evidence="4">
    <location>
        <begin position="116"/>
        <end position="140"/>
    </location>
</feature>
<gene>
    <name evidence="5" type="primary">RdRp</name>
</gene>
<evidence type="ECO:0000256" key="4">
    <source>
        <dbReference type="SAM" id="MobiDB-lite"/>
    </source>
</evidence>